<dbReference type="GO" id="GO:0006567">
    <property type="term" value="P:L-threonine catabolic process"/>
    <property type="evidence" value="ECO:0007669"/>
    <property type="project" value="TreeGrafter"/>
</dbReference>
<dbReference type="SUPFAM" id="SSF53383">
    <property type="entry name" value="PLP-dependent transferases"/>
    <property type="match status" value="1"/>
</dbReference>
<dbReference type="GO" id="GO:0008732">
    <property type="term" value="F:L-allo-threonine aldolase activity"/>
    <property type="evidence" value="ECO:0007669"/>
    <property type="project" value="TreeGrafter"/>
</dbReference>
<dbReference type="EMBL" id="JYNV01000124">
    <property type="protein sequence ID" value="KZM25604.1"/>
    <property type="molecule type" value="Genomic_DNA"/>
</dbReference>
<organism evidence="5 6">
    <name type="scientific">Didymella rabiei</name>
    <name type="common">Chickpea ascochyta blight fungus</name>
    <name type="synonym">Mycosphaerella rabiei</name>
    <dbReference type="NCBI Taxonomy" id="5454"/>
    <lineage>
        <taxon>Eukaryota</taxon>
        <taxon>Fungi</taxon>
        <taxon>Dikarya</taxon>
        <taxon>Ascomycota</taxon>
        <taxon>Pezizomycotina</taxon>
        <taxon>Dothideomycetes</taxon>
        <taxon>Pleosporomycetidae</taxon>
        <taxon>Pleosporales</taxon>
        <taxon>Pleosporineae</taxon>
        <taxon>Didymellaceae</taxon>
        <taxon>Ascochyta</taxon>
    </lineage>
</organism>
<dbReference type="Gene3D" id="3.40.640.10">
    <property type="entry name" value="Type I PLP-dependent aspartate aminotransferase-like (Major domain)"/>
    <property type="match status" value="1"/>
</dbReference>
<dbReference type="InterPro" id="IPR015422">
    <property type="entry name" value="PyrdxlP-dep_Trfase_small"/>
</dbReference>
<comment type="cofactor">
    <cofactor evidence="1">
        <name>pyridoxal 5'-phosphate</name>
        <dbReference type="ChEBI" id="CHEBI:597326"/>
    </cofactor>
</comment>
<evidence type="ECO:0000256" key="2">
    <source>
        <dbReference type="ARBA" id="ARBA00006966"/>
    </source>
</evidence>
<evidence type="ECO:0000313" key="6">
    <source>
        <dbReference type="Proteomes" id="UP000076837"/>
    </source>
</evidence>
<accession>A0A163I4M6</accession>
<proteinExistence type="inferred from homology"/>
<dbReference type="OrthoDB" id="10261951at2759"/>
<protein>
    <submittedName>
        <fullName evidence="5">Uncharacterized protein</fullName>
    </submittedName>
</protein>
<evidence type="ECO:0000256" key="4">
    <source>
        <dbReference type="ARBA" id="ARBA00023239"/>
    </source>
</evidence>
<dbReference type="Gene3D" id="3.90.1150.10">
    <property type="entry name" value="Aspartate Aminotransferase, domain 1"/>
    <property type="match status" value="1"/>
</dbReference>
<dbReference type="FunFam" id="3.40.640.10:FF:000030">
    <property type="entry name" value="Low-specificity L-threonine aldolase"/>
    <property type="match status" value="1"/>
</dbReference>
<name>A0A163I4M6_DIDRA</name>
<keyword evidence="4" id="KW-0456">Lyase</keyword>
<dbReference type="PANTHER" id="PTHR48097">
    <property type="entry name" value="L-THREONINE ALDOLASE-RELATED"/>
    <property type="match status" value="1"/>
</dbReference>
<keyword evidence="6" id="KW-1185">Reference proteome</keyword>
<reference evidence="5 6" key="1">
    <citation type="journal article" date="2016" name="Sci. Rep.">
        <title>Draft genome sequencing and secretome analysis of fungal phytopathogen Ascochyta rabiei provides insight into the necrotrophic effector repertoire.</title>
        <authorList>
            <person name="Verma S."/>
            <person name="Gazara R.K."/>
            <person name="Nizam S."/>
            <person name="Parween S."/>
            <person name="Chattopadhyay D."/>
            <person name="Verma P.K."/>
        </authorList>
    </citation>
    <scope>NUCLEOTIDE SEQUENCE [LARGE SCALE GENOMIC DNA]</scope>
    <source>
        <strain evidence="5 6">ArDII</strain>
    </source>
</reference>
<evidence type="ECO:0000256" key="3">
    <source>
        <dbReference type="ARBA" id="ARBA00022898"/>
    </source>
</evidence>
<dbReference type="PIRSF" id="PIRSF017617">
    <property type="entry name" value="Thr_aldolase"/>
    <property type="match status" value="1"/>
</dbReference>
<dbReference type="InterPro" id="IPR015421">
    <property type="entry name" value="PyrdxlP-dep_Trfase_major"/>
</dbReference>
<dbReference type="InterPro" id="IPR015424">
    <property type="entry name" value="PyrdxlP-dep_Trfase"/>
</dbReference>
<dbReference type="GO" id="GO:0005829">
    <property type="term" value="C:cytosol"/>
    <property type="evidence" value="ECO:0007669"/>
    <property type="project" value="TreeGrafter"/>
</dbReference>
<sequence>MLLLDPGRSDTLQQHPVVVHDTFQIQKTFAEPAMDETNAMQDSRDLRSHKQSRKEDAIEQLLKDHTEFIAWNSAGPAVSDFRSDVVTTPSLRMLAAIVNTTLRDDVFREDTTTMDLESDMAARCGQAAGLFVITGTMANQLALRTLLTQPPHAILADARAHILTHEAGGPAFMSGAMVQAVVPSNGKYLTVEDIEASAVLSDNVHRCPTRVIALENTIGGCIVPLSEMIKISRWARKNGVKIHLDGARLFEAVAAGAGSLRTYCQLVDTVTVDFSKNLGAPMGAMLLGNSEHIAQARWIRKSIGGGMRQAGVLSAAARVAVEEQFGPGEHGDAGKLREVHRAAKQVGEMWQSRGGKLTKDIETNQVWIDLRVLGISSEEWNDIGKSQGISLDGPRIVLHHQIAAEAIHRLGRAFDIVMSRAAERKDKS</sequence>
<gene>
    <name evidence="5" type="ORF">ST47_g3238</name>
</gene>
<evidence type="ECO:0000256" key="1">
    <source>
        <dbReference type="ARBA" id="ARBA00001933"/>
    </source>
</evidence>
<dbReference type="STRING" id="5454.A0A163I4M6"/>
<dbReference type="GO" id="GO:0006545">
    <property type="term" value="P:glycine biosynthetic process"/>
    <property type="evidence" value="ECO:0007669"/>
    <property type="project" value="TreeGrafter"/>
</dbReference>
<dbReference type="PANTHER" id="PTHR48097:SF9">
    <property type="entry name" value="L-THREONINE ALDOLASE"/>
    <property type="match status" value="1"/>
</dbReference>
<comment type="similarity">
    <text evidence="2">Belongs to the threonine aldolase family.</text>
</comment>
<dbReference type="Proteomes" id="UP000076837">
    <property type="component" value="Unassembled WGS sequence"/>
</dbReference>
<comment type="caution">
    <text evidence="5">The sequence shown here is derived from an EMBL/GenBank/DDBJ whole genome shotgun (WGS) entry which is preliminary data.</text>
</comment>
<dbReference type="AlphaFoldDB" id="A0A163I4M6"/>
<keyword evidence="3" id="KW-0663">Pyridoxal phosphate</keyword>
<dbReference type="InterPro" id="IPR023603">
    <property type="entry name" value="Low_specificity_L-TA-like"/>
</dbReference>
<evidence type="ECO:0000313" key="5">
    <source>
        <dbReference type="EMBL" id="KZM25604.1"/>
    </source>
</evidence>
<dbReference type="Pfam" id="PF01212">
    <property type="entry name" value="Beta_elim_lyase"/>
    <property type="match status" value="1"/>
</dbReference>
<dbReference type="InterPro" id="IPR001597">
    <property type="entry name" value="ArAA_b-elim_lyase/Thr_aldolase"/>
</dbReference>